<dbReference type="Proteomes" id="UP000578077">
    <property type="component" value="Unassembled WGS sequence"/>
</dbReference>
<evidence type="ECO:0008006" key="4">
    <source>
        <dbReference type="Google" id="ProtNLM"/>
    </source>
</evidence>
<protein>
    <recommendedName>
        <fullName evidence="4">DUF4352 domain-containing protein</fullName>
    </recommendedName>
</protein>
<organism evidence="2 3">
    <name type="scientific">Streptomonospora salina</name>
    <dbReference type="NCBI Taxonomy" id="104205"/>
    <lineage>
        <taxon>Bacteria</taxon>
        <taxon>Bacillati</taxon>
        <taxon>Actinomycetota</taxon>
        <taxon>Actinomycetes</taxon>
        <taxon>Streptosporangiales</taxon>
        <taxon>Nocardiopsidaceae</taxon>
        <taxon>Streptomonospora</taxon>
    </lineage>
</organism>
<sequence length="198" mass="19990">MASPLRARRLPIIAVVGGLLLTGCGVFGGGVFGGGDSGADGGANGGGGQEPVNAGQVEPGDSESRETLASQDIGVDGADLHIAVHELARRGETVELTFSITRTGDSDSDPSLSFLTPSSALQNELSTVELIDSENAKVHPVARDGDGHCVCSGDLNGIVLSPDDSALLSATFAAPPEGVEKMGVRIPRAGTFNDVPLS</sequence>
<dbReference type="RefSeq" id="WP_184635026.1">
    <property type="nucleotide sequence ID" value="NZ_BAABKT010000041.1"/>
</dbReference>
<evidence type="ECO:0000313" key="2">
    <source>
        <dbReference type="EMBL" id="MBB5998640.1"/>
    </source>
</evidence>
<evidence type="ECO:0000313" key="3">
    <source>
        <dbReference type="Proteomes" id="UP000578077"/>
    </source>
</evidence>
<name>A0A841EDW5_9ACTN</name>
<accession>A0A841EDW5</accession>
<reference evidence="2 3" key="1">
    <citation type="submission" date="2020-08" db="EMBL/GenBank/DDBJ databases">
        <title>Sequencing the genomes of 1000 actinobacteria strains.</title>
        <authorList>
            <person name="Klenk H.-P."/>
        </authorList>
    </citation>
    <scope>NUCLEOTIDE SEQUENCE [LARGE SCALE GENOMIC DNA]</scope>
    <source>
        <strain evidence="2 3">DSM 44593</strain>
    </source>
</reference>
<dbReference type="PROSITE" id="PS51257">
    <property type="entry name" value="PROKAR_LIPOPROTEIN"/>
    <property type="match status" value="1"/>
</dbReference>
<gene>
    <name evidence="2" type="ORF">HNR25_002391</name>
</gene>
<proteinExistence type="predicted"/>
<comment type="caution">
    <text evidence="2">The sequence shown here is derived from an EMBL/GenBank/DDBJ whole genome shotgun (WGS) entry which is preliminary data.</text>
</comment>
<dbReference type="AlphaFoldDB" id="A0A841EDW5"/>
<feature type="region of interest" description="Disordered" evidence="1">
    <location>
        <begin position="38"/>
        <end position="68"/>
    </location>
</feature>
<feature type="compositionally biased region" description="Gly residues" evidence="1">
    <location>
        <begin position="38"/>
        <end position="49"/>
    </location>
</feature>
<evidence type="ECO:0000256" key="1">
    <source>
        <dbReference type="SAM" id="MobiDB-lite"/>
    </source>
</evidence>
<keyword evidence="3" id="KW-1185">Reference proteome</keyword>
<dbReference type="EMBL" id="JACHLY010000001">
    <property type="protein sequence ID" value="MBB5998640.1"/>
    <property type="molecule type" value="Genomic_DNA"/>
</dbReference>